<organism evidence="1 2">
    <name type="scientific">Auxenochlorella protothecoides</name>
    <name type="common">Green microalga</name>
    <name type="synonym">Chlorella protothecoides</name>
    <dbReference type="NCBI Taxonomy" id="3075"/>
    <lineage>
        <taxon>Eukaryota</taxon>
        <taxon>Viridiplantae</taxon>
        <taxon>Chlorophyta</taxon>
        <taxon>core chlorophytes</taxon>
        <taxon>Trebouxiophyceae</taxon>
        <taxon>Chlorellales</taxon>
        <taxon>Chlorellaceae</taxon>
        <taxon>Auxenochlorella</taxon>
    </lineage>
</organism>
<accession>A0A087SMN8</accession>
<dbReference type="AlphaFoldDB" id="A0A087SMN8"/>
<dbReference type="Proteomes" id="UP000028924">
    <property type="component" value="Unassembled WGS sequence"/>
</dbReference>
<name>A0A087SMN8_AUXPR</name>
<proteinExistence type="predicted"/>
<dbReference type="KEGG" id="apro:F751_2248"/>
<protein>
    <submittedName>
        <fullName evidence="1">Uncharacterized protein</fullName>
    </submittedName>
</protein>
<dbReference type="STRING" id="3075.A0A087SMN8"/>
<reference evidence="1 2" key="1">
    <citation type="journal article" date="2014" name="BMC Genomics">
        <title>Oil accumulation mechanisms of the oleaginous microalga Chlorella protothecoides revealed through its genome, transcriptomes, and proteomes.</title>
        <authorList>
            <person name="Gao C."/>
            <person name="Wang Y."/>
            <person name="Shen Y."/>
            <person name="Yan D."/>
            <person name="He X."/>
            <person name="Dai J."/>
            <person name="Wu Q."/>
        </authorList>
    </citation>
    <scope>NUCLEOTIDE SEQUENCE [LARGE SCALE GENOMIC DNA]</scope>
    <source>
        <strain evidence="1 2">0710</strain>
    </source>
</reference>
<evidence type="ECO:0000313" key="1">
    <source>
        <dbReference type="EMBL" id="KFM26992.1"/>
    </source>
</evidence>
<dbReference type="GeneID" id="23613639"/>
<gene>
    <name evidence="1" type="ORF">F751_2248</name>
</gene>
<sequence>MDDQQNYSSCAQACKALISAGLESPEDMSLISKQECRQLLHDKTAGFLVDDAHLLLTHYKGDFGKLRDAAGRDPAQERLLLKKFKGIGDGGVDIFFREAQLVWDEIYPFADKKALKAARLVGFREHPKVLAELCQNDIPTFVRLVAALVRMELSKSYNDVQSQAQLRPPHSMPQS</sequence>
<dbReference type="OrthoDB" id="434240at2759"/>
<keyword evidence="2" id="KW-1185">Reference proteome</keyword>
<evidence type="ECO:0000313" key="2">
    <source>
        <dbReference type="Proteomes" id="UP000028924"/>
    </source>
</evidence>
<dbReference type="RefSeq" id="XP_011399948.1">
    <property type="nucleotide sequence ID" value="XM_011401646.1"/>
</dbReference>
<dbReference type="EMBL" id="KL662139">
    <property type="protein sequence ID" value="KFM26992.1"/>
    <property type="molecule type" value="Genomic_DNA"/>
</dbReference>